<reference evidence="1 2" key="1">
    <citation type="submission" date="2017-09" db="EMBL/GenBank/DDBJ databases">
        <title>Genome sequences of Natrinema ejinorence JCM 13890T.</title>
        <authorList>
            <person name="Roh S.W."/>
            <person name="Kim Y.B."/>
            <person name="Kim J.Y."/>
        </authorList>
    </citation>
    <scope>NUCLEOTIDE SEQUENCE [LARGE SCALE GENOMIC DNA]</scope>
    <source>
        <strain evidence="1 2">JCM 13890</strain>
    </source>
</reference>
<dbReference type="Gene3D" id="3.30.530.20">
    <property type="match status" value="1"/>
</dbReference>
<gene>
    <name evidence="1" type="ORF">CP557_05870</name>
</gene>
<dbReference type="OrthoDB" id="66844at2157"/>
<organism evidence="1 2">
    <name type="scientific">Natrinema ejinorense</name>
    <dbReference type="NCBI Taxonomy" id="373386"/>
    <lineage>
        <taxon>Archaea</taxon>
        <taxon>Methanobacteriati</taxon>
        <taxon>Methanobacteriota</taxon>
        <taxon>Stenosarchaea group</taxon>
        <taxon>Halobacteria</taxon>
        <taxon>Halobacteriales</taxon>
        <taxon>Natrialbaceae</taxon>
        <taxon>Natrinema</taxon>
    </lineage>
</organism>
<proteinExistence type="predicted"/>
<keyword evidence="2" id="KW-1185">Reference proteome</keyword>
<dbReference type="InterPro" id="IPR023393">
    <property type="entry name" value="START-like_dom_sf"/>
</dbReference>
<accession>A0A2A5R0R4</accession>
<dbReference type="Pfam" id="PF10604">
    <property type="entry name" value="Polyketide_cyc2"/>
    <property type="match status" value="1"/>
</dbReference>
<dbReference type="InterPro" id="IPR019587">
    <property type="entry name" value="Polyketide_cyclase/dehydratase"/>
</dbReference>
<protein>
    <submittedName>
        <fullName evidence="1">Polyketide cyclase</fullName>
    </submittedName>
</protein>
<evidence type="ECO:0000313" key="1">
    <source>
        <dbReference type="EMBL" id="PCR92623.1"/>
    </source>
</evidence>
<name>A0A2A5R0R4_9EURY</name>
<dbReference type="SUPFAM" id="SSF55961">
    <property type="entry name" value="Bet v1-like"/>
    <property type="match status" value="1"/>
</dbReference>
<dbReference type="AlphaFoldDB" id="A0A2A5R0R4"/>
<sequence>MTRVRTTRTGDGRCLEVSHVVGVPASDAWDPLVDTTQWPAWSPTVIGVEATDRRVRADTTGRIRVPGVWLPFRITSCTERRWAWRVAGLPATGHRVDDLGDHRCRIAFELPLSGSGYVPVCLRALENLEELLDDRAAMAQ</sequence>
<evidence type="ECO:0000313" key="2">
    <source>
        <dbReference type="Proteomes" id="UP000219689"/>
    </source>
</evidence>
<dbReference type="EMBL" id="NXNI01000001">
    <property type="protein sequence ID" value="PCR92623.1"/>
    <property type="molecule type" value="Genomic_DNA"/>
</dbReference>
<dbReference type="RefSeq" id="WP_097381543.1">
    <property type="nucleotide sequence ID" value="NZ_NXNI01000001.1"/>
</dbReference>
<dbReference type="Proteomes" id="UP000219689">
    <property type="component" value="Unassembled WGS sequence"/>
</dbReference>
<comment type="caution">
    <text evidence="1">The sequence shown here is derived from an EMBL/GenBank/DDBJ whole genome shotgun (WGS) entry which is preliminary data.</text>
</comment>